<feature type="transmembrane region" description="Helical" evidence="2">
    <location>
        <begin position="51"/>
        <end position="69"/>
    </location>
</feature>
<feature type="region of interest" description="Disordered" evidence="1">
    <location>
        <begin position="77"/>
        <end position="106"/>
    </location>
</feature>
<evidence type="ECO:0000313" key="4">
    <source>
        <dbReference type="Proteomes" id="UP000434475"/>
    </source>
</evidence>
<name>A0A6I2R0T4_FLAPL</name>
<evidence type="ECO:0000256" key="2">
    <source>
        <dbReference type="SAM" id="Phobius"/>
    </source>
</evidence>
<dbReference type="AlphaFoldDB" id="A0A6I2R0T4"/>
<gene>
    <name evidence="3" type="ORF">GKE97_09535</name>
</gene>
<dbReference type="EMBL" id="WKPR01000007">
    <property type="protein sequence ID" value="MSB19761.1"/>
    <property type="molecule type" value="Genomic_DNA"/>
</dbReference>
<dbReference type="Proteomes" id="UP000434475">
    <property type="component" value="Unassembled WGS sequence"/>
</dbReference>
<evidence type="ECO:0000313" key="3">
    <source>
        <dbReference type="EMBL" id="MSB19761.1"/>
    </source>
</evidence>
<sequence>MAGKYEGKRAKTRRPWEFKKKLAAWAVLIATATAVASYVLAYLDKQTASDVTTTIFTACIGYLVSYAAASTTEKVSRNRHGLDADGNPFQTNNTEGGSDTSGPTLG</sequence>
<evidence type="ECO:0000256" key="1">
    <source>
        <dbReference type="SAM" id="MobiDB-lite"/>
    </source>
</evidence>
<reference evidence="3 4" key="1">
    <citation type="journal article" date="2019" name="Nat. Med.">
        <title>A library of human gut bacterial isolates paired with longitudinal multiomics data enables mechanistic microbiome research.</title>
        <authorList>
            <person name="Poyet M."/>
            <person name="Groussin M."/>
            <person name="Gibbons S.M."/>
            <person name="Avila-Pacheco J."/>
            <person name="Jiang X."/>
            <person name="Kearney S.M."/>
            <person name="Perrotta A.R."/>
            <person name="Berdy B."/>
            <person name="Zhao S."/>
            <person name="Lieberman T.D."/>
            <person name="Swanson P.K."/>
            <person name="Smith M."/>
            <person name="Roesemann S."/>
            <person name="Alexander J.E."/>
            <person name="Rich S.A."/>
            <person name="Livny J."/>
            <person name="Vlamakis H."/>
            <person name="Clish C."/>
            <person name="Bullock K."/>
            <person name="Deik A."/>
            <person name="Scott J."/>
            <person name="Pierce K.A."/>
            <person name="Xavier R.J."/>
            <person name="Alm E.J."/>
        </authorList>
    </citation>
    <scope>NUCLEOTIDE SEQUENCE [LARGE SCALE GENOMIC DNA]</scope>
    <source>
        <strain evidence="3 4">BIOML-A2</strain>
    </source>
</reference>
<accession>A0A6I2R0T4</accession>
<proteinExistence type="predicted"/>
<organism evidence="3 4">
    <name type="scientific">Flavonifractor plautii</name>
    <name type="common">Fusobacterium plautii</name>
    <dbReference type="NCBI Taxonomy" id="292800"/>
    <lineage>
        <taxon>Bacteria</taxon>
        <taxon>Bacillati</taxon>
        <taxon>Bacillota</taxon>
        <taxon>Clostridia</taxon>
        <taxon>Eubacteriales</taxon>
        <taxon>Oscillospiraceae</taxon>
        <taxon>Flavonifractor</taxon>
    </lineage>
</organism>
<dbReference type="RefSeq" id="WP_172697614.1">
    <property type="nucleotide sequence ID" value="NZ_JAJCGY010000001.1"/>
</dbReference>
<feature type="compositionally biased region" description="Polar residues" evidence="1">
    <location>
        <begin position="88"/>
        <end position="106"/>
    </location>
</feature>
<keyword evidence="2" id="KW-0812">Transmembrane</keyword>
<protein>
    <submittedName>
        <fullName evidence="3">Uncharacterized protein</fullName>
    </submittedName>
</protein>
<keyword evidence="2" id="KW-1133">Transmembrane helix</keyword>
<keyword evidence="2" id="KW-0472">Membrane</keyword>
<comment type="caution">
    <text evidence="3">The sequence shown here is derived from an EMBL/GenBank/DDBJ whole genome shotgun (WGS) entry which is preliminary data.</text>
</comment>